<dbReference type="Proteomes" id="UP000011550">
    <property type="component" value="Unassembled WGS sequence"/>
</dbReference>
<dbReference type="InterPro" id="IPR004837">
    <property type="entry name" value="NaCa_Exmemb"/>
</dbReference>
<dbReference type="GO" id="GO:0006874">
    <property type="term" value="P:intracellular calcium ion homeostasis"/>
    <property type="evidence" value="ECO:0007669"/>
    <property type="project" value="TreeGrafter"/>
</dbReference>
<feature type="transmembrane region" description="Helical" evidence="5">
    <location>
        <begin position="174"/>
        <end position="195"/>
    </location>
</feature>
<dbReference type="AlphaFoldDB" id="M0IHA1"/>
<name>M0IHA1_9EURY</name>
<evidence type="ECO:0000313" key="7">
    <source>
        <dbReference type="EMBL" id="ELZ95233.1"/>
    </source>
</evidence>
<dbReference type="GO" id="GO:0005886">
    <property type="term" value="C:plasma membrane"/>
    <property type="evidence" value="ECO:0007669"/>
    <property type="project" value="TreeGrafter"/>
</dbReference>
<evidence type="ECO:0000256" key="5">
    <source>
        <dbReference type="SAM" id="Phobius"/>
    </source>
</evidence>
<proteinExistence type="predicted"/>
<sequence length="320" mass="33274">MGSLLIAAAALGVMVKAAQVAVDRLTAVARAFEISDAVLASTIVAVGTSLPEIGSHLVASAGILSGTLDYRIASATVMGGNMGSSTVQQTLLVGVFVLGIGRTAFSPSFFRSTYYPMILAFAATLALSFDGTISRLDGALLLVGFGIYVVAGIRTAREDGQSYDGRSTNRTRDALVAVGALVLVFGGAYVVLLVVQDVVETLGLNGSMVGVVTIGLASALPELTTVVEAIRRRSADIALGTLIGSNVVNPLVGFGLGGLISTYAVPPSVIRWDLPFKLLVAVGFLFVLRRNAGVATRREGAWLVGSYFLFVSVRFLFYAT</sequence>
<feature type="transmembrane region" description="Helical" evidence="5">
    <location>
        <begin position="207"/>
        <end position="230"/>
    </location>
</feature>
<dbReference type="EMBL" id="AOLN01000011">
    <property type="protein sequence ID" value="ELZ95233.1"/>
    <property type="molecule type" value="Genomic_DNA"/>
</dbReference>
<evidence type="ECO:0000256" key="2">
    <source>
        <dbReference type="ARBA" id="ARBA00022692"/>
    </source>
</evidence>
<dbReference type="PANTHER" id="PTHR10846:SF8">
    <property type="entry name" value="INNER MEMBRANE PROTEIN YRBG"/>
    <property type="match status" value="1"/>
</dbReference>
<dbReference type="STRING" id="662479.C440_09152"/>
<dbReference type="OrthoDB" id="142185at2157"/>
<evidence type="ECO:0000313" key="8">
    <source>
        <dbReference type="Proteomes" id="UP000011550"/>
    </source>
</evidence>
<feature type="transmembrane region" description="Helical" evidence="5">
    <location>
        <begin position="135"/>
        <end position="153"/>
    </location>
</feature>
<reference evidence="7 8" key="1">
    <citation type="journal article" date="2014" name="PLoS Genet.">
        <title>Phylogenetically driven sequencing of extremely halophilic archaea reveals strategies for static and dynamic osmo-response.</title>
        <authorList>
            <person name="Becker E.A."/>
            <person name="Seitzer P.M."/>
            <person name="Tritt A."/>
            <person name="Larsen D."/>
            <person name="Krusor M."/>
            <person name="Yao A.I."/>
            <person name="Wu D."/>
            <person name="Madern D."/>
            <person name="Eisen J.A."/>
            <person name="Darling A.E."/>
            <person name="Facciotti M.T."/>
        </authorList>
    </citation>
    <scope>NUCLEOTIDE SEQUENCE [LARGE SCALE GENOMIC DNA]</scope>
    <source>
        <strain evidence="7 8">ATCC BAA-1512</strain>
    </source>
</reference>
<keyword evidence="3 5" id="KW-1133">Transmembrane helix</keyword>
<dbReference type="GO" id="GO:0008273">
    <property type="term" value="F:calcium, potassium:sodium antiporter activity"/>
    <property type="evidence" value="ECO:0007669"/>
    <property type="project" value="TreeGrafter"/>
</dbReference>
<feature type="transmembrane region" description="Helical" evidence="5">
    <location>
        <begin position="300"/>
        <end position="319"/>
    </location>
</feature>
<comment type="subcellular location">
    <subcellularLocation>
        <location evidence="1">Membrane</location>
        <topology evidence="1">Multi-pass membrane protein</topology>
    </subcellularLocation>
</comment>
<feature type="domain" description="Sodium/calcium exchanger membrane region" evidence="6">
    <location>
        <begin position="175"/>
        <end position="315"/>
    </location>
</feature>
<keyword evidence="4 5" id="KW-0472">Membrane</keyword>
<dbReference type="InterPro" id="IPR004481">
    <property type="entry name" value="K/Na/Ca-exchanger"/>
</dbReference>
<accession>M0IHA1</accession>
<dbReference type="Gene3D" id="1.20.1420.30">
    <property type="entry name" value="NCX, central ion-binding region"/>
    <property type="match status" value="2"/>
</dbReference>
<comment type="caution">
    <text evidence="7">The sequence shown here is derived from an EMBL/GenBank/DDBJ whole genome shotgun (WGS) entry which is preliminary data.</text>
</comment>
<organism evidence="7 8">
    <name type="scientific">Haloferax mucosum ATCC BAA-1512</name>
    <dbReference type="NCBI Taxonomy" id="662479"/>
    <lineage>
        <taxon>Archaea</taxon>
        <taxon>Methanobacteriati</taxon>
        <taxon>Methanobacteriota</taxon>
        <taxon>Stenosarchaea group</taxon>
        <taxon>Halobacteria</taxon>
        <taxon>Halobacteriales</taxon>
        <taxon>Haloferacaceae</taxon>
        <taxon>Haloferax</taxon>
    </lineage>
</organism>
<evidence type="ECO:0000259" key="6">
    <source>
        <dbReference type="Pfam" id="PF01699"/>
    </source>
</evidence>
<dbReference type="InterPro" id="IPR044880">
    <property type="entry name" value="NCX_ion-bd_dom_sf"/>
</dbReference>
<keyword evidence="2 5" id="KW-0812">Transmembrane</keyword>
<protein>
    <submittedName>
        <fullName evidence="7">Na+/Ca2+-antiporter-like protein</fullName>
    </submittedName>
</protein>
<evidence type="ECO:0000256" key="1">
    <source>
        <dbReference type="ARBA" id="ARBA00004141"/>
    </source>
</evidence>
<gene>
    <name evidence="7" type="ORF">C440_09152</name>
</gene>
<feature type="transmembrane region" description="Helical" evidence="5">
    <location>
        <begin position="269"/>
        <end position="288"/>
    </location>
</feature>
<keyword evidence="8" id="KW-1185">Reference proteome</keyword>
<feature type="transmembrane region" description="Helical" evidence="5">
    <location>
        <begin position="237"/>
        <end position="263"/>
    </location>
</feature>
<evidence type="ECO:0000256" key="4">
    <source>
        <dbReference type="ARBA" id="ARBA00023136"/>
    </source>
</evidence>
<evidence type="ECO:0000256" key="3">
    <source>
        <dbReference type="ARBA" id="ARBA00022989"/>
    </source>
</evidence>
<dbReference type="PANTHER" id="PTHR10846">
    <property type="entry name" value="SODIUM/POTASSIUM/CALCIUM EXCHANGER"/>
    <property type="match status" value="1"/>
</dbReference>
<dbReference type="Pfam" id="PF01699">
    <property type="entry name" value="Na_Ca_ex"/>
    <property type="match status" value="2"/>
</dbReference>
<dbReference type="GO" id="GO:0005262">
    <property type="term" value="F:calcium channel activity"/>
    <property type="evidence" value="ECO:0007669"/>
    <property type="project" value="TreeGrafter"/>
</dbReference>
<dbReference type="PATRIC" id="fig|662479.7.peg.1857"/>
<feature type="domain" description="Sodium/calcium exchanger membrane region" evidence="6">
    <location>
        <begin position="3"/>
        <end position="151"/>
    </location>
</feature>